<dbReference type="GO" id="GO:0061371">
    <property type="term" value="P:determination of heart left/right asymmetry"/>
    <property type="evidence" value="ECO:0007669"/>
    <property type="project" value="Ensembl"/>
</dbReference>
<comment type="function">
    <text evidence="1">Cytosolic CRABPs may regulate the access of retinoic acid to the nuclear retinoic acid receptors.</text>
</comment>
<dbReference type="InterPro" id="IPR000463">
    <property type="entry name" value="Fatty_acid-bd"/>
</dbReference>
<dbReference type="GO" id="GO:0019841">
    <property type="term" value="F:retinol binding"/>
    <property type="evidence" value="ECO:0007669"/>
    <property type="project" value="UniProtKB-KW"/>
</dbReference>
<protein>
    <recommendedName>
        <fullName evidence="3">Cellular retinoic acid-binding protein 1</fullName>
    </recommendedName>
    <alternativeName>
        <fullName evidence="6">Cellular retinoic acid-binding protein I</fullName>
    </alternativeName>
</protein>
<evidence type="ECO:0000256" key="1">
    <source>
        <dbReference type="ARBA" id="ARBA00003699"/>
    </source>
</evidence>
<evidence type="ECO:0000256" key="5">
    <source>
        <dbReference type="ARBA" id="ARBA00023072"/>
    </source>
</evidence>
<dbReference type="InterPro" id="IPR012674">
    <property type="entry name" value="Calycin"/>
</dbReference>
<keyword evidence="4" id="KW-0845">Vitamin A</keyword>
<dbReference type="GeneTree" id="ENSGT00940000167398"/>
<dbReference type="Bgee" id="ENSGACG00000007248">
    <property type="expression patterns" value="Expressed in pharyngeal gill and 6 other cell types or tissues"/>
</dbReference>
<dbReference type="SUPFAM" id="SSF50814">
    <property type="entry name" value="Lipocalins"/>
    <property type="match status" value="1"/>
</dbReference>
<evidence type="ECO:0000256" key="4">
    <source>
        <dbReference type="ARBA" id="ARBA00022893"/>
    </source>
</evidence>
<dbReference type="RefSeq" id="XP_040050206.1">
    <property type="nucleotide sequence ID" value="XM_040194272.1"/>
</dbReference>
<dbReference type="GeneID" id="120829810"/>
<evidence type="ECO:0000256" key="6">
    <source>
        <dbReference type="ARBA" id="ARBA00030108"/>
    </source>
</evidence>
<proteinExistence type="inferred from homology"/>
<evidence type="ECO:0000313" key="7">
    <source>
        <dbReference type="Ensembl" id="ENSGACP00000009602.1"/>
    </source>
</evidence>
<dbReference type="Proteomes" id="UP000007635">
    <property type="component" value="Chromosome XII"/>
</dbReference>
<dbReference type="PRINTS" id="PR00178">
    <property type="entry name" value="FATTYACIDBP"/>
</dbReference>
<comment type="similarity">
    <text evidence="2">Belongs to the calycin superfamily. Fatty-acid binding protein (FABP) family.</text>
</comment>
<accession>G3NW83</accession>
<keyword evidence="5" id="KW-0683">Retinol-binding</keyword>
<dbReference type="KEGG" id="gat:120829810"/>
<evidence type="ECO:0000256" key="2">
    <source>
        <dbReference type="ARBA" id="ARBA00008390"/>
    </source>
</evidence>
<reference evidence="7" key="3">
    <citation type="submission" date="2025-09" db="UniProtKB">
        <authorList>
            <consortium name="Ensembl"/>
        </authorList>
    </citation>
    <scope>IDENTIFICATION</scope>
</reference>
<name>G3NW83_GASAC</name>
<dbReference type="OMA" id="CGTWDMI"/>
<dbReference type="FunFam" id="2.40.128.20:FF:000001">
    <property type="entry name" value="Fatty acid-binding protein, adipocyte"/>
    <property type="match status" value="1"/>
</dbReference>
<dbReference type="AlphaFoldDB" id="G3NW83"/>
<keyword evidence="8" id="KW-1185">Reference proteome</keyword>
<reference evidence="7" key="2">
    <citation type="submission" date="2025-08" db="UniProtKB">
        <authorList>
            <consortium name="Ensembl"/>
        </authorList>
    </citation>
    <scope>IDENTIFICATION</scope>
</reference>
<dbReference type="Gene3D" id="2.40.128.20">
    <property type="match status" value="1"/>
</dbReference>
<dbReference type="InterPro" id="IPR031259">
    <property type="entry name" value="ILBP"/>
</dbReference>
<organism evidence="7 8">
    <name type="scientific">Gasterosteus aculeatus aculeatus</name>
    <name type="common">three-spined stickleback</name>
    <dbReference type="NCBI Taxonomy" id="481459"/>
    <lineage>
        <taxon>Eukaryota</taxon>
        <taxon>Metazoa</taxon>
        <taxon>Chordata</taxon>
        <taxon>Craniata</taxon>
        <taxon>Vertebrata</taxon>
        <taxon>Euteleostomi</taxon>
        <taxon>Actinopterygii</taxon>
        <taxon>Neopterygii</taxon>
        <taxon>Teleostei</taxon>
        <taxon>Neoteleostei</taxon>
        <taxon>Acanthomorphata</taxon>
        <taxon>Eupercaria</taxon>
        <taxon>Perciformes</taxon>
        <taxon>Cottioidei</taxon>
        <taxon>Gasterosteales</taxon>
        <taxon>Gasterosteidae</taxon>
        <taxon>Gasterosteus</taxon>
    </lineage>
</organism>
<dbReference type="Ensembl" id="ENSGACT00000009622.2">
    <property type="protein sequence ID" value="ENSGACP00000009602.1"/>
    <property type="gene ID" value="ENSGACG00000007248.2"/>
</dbReference>
<dbReference type="CTD" id="108004542"/>
<evidence type="ECO:0000313" key="8">
    <source>
        <dbReference type="Proteomes" id="UP000007635"/>
    </source>
</evidence>
<evidence type="ECO:0000256" key="3">
    <source>
        <dbReference type="ARBA" id="ARBA00013592"/>
    </source>
</evidence>
<reference evidence="7 8" key="1">
    <citation type="journal article" date="2021" name="G3 (Bethesda)">
        <title>Improved contiguity of the threespine stickleback genome using long-read sequencing.</title>
        <authorList>
            <person name="Nath S."/>
            <person name="Shaw D.E."/>
            <person name="White M.A."/>
        </authorList>
    </citation>
    <scope>NUCLEOTIDE SEQUENCE [LARGE SCALE GENOMIC DNA]</scope>
    <source>
        <strain evidence="7 8">Lake Benthic</strain>
    </source>
</reference>
<dbReference type="PANTHER" id="PTHR11955">
    <property type="entry name" value="FATTY ACID BINDING PROTEIN"/>
    <property type="match status" value="1"/>
</dbReference>
<dbReference type="GO" id="GO:0016918">
    <property type="term" value="F:retinal binding"/>
    <property type="evidence" value="ECO:0007669"/>
    <property type="project" value="UniProtKB-KW"/>
</dbReference>
<sequence>MPASLCGTWDIISNDNLEGYMVAMGISPGIRKIALKLKLKKVIEQLEDQYVIKTVSKFRNYSVSFREGQEFEEFTKGLDNRQVKSLVKWEGIKLVCEQIGEKKNRGWAHWVEEDKLHLELYCEGEVCKQVFLRRMGKSEEK</sequence>